<dbReference type="RefSeq" id="WP_091803629.1">
    <property type="nucleotide sequence ID" value="NZ_CP016353.1"/>
</dbReference>
<dbReference type="OrthoDB" id="9785431at2"/>
<dbReference type="PANTHER" id="PTHR36844">
    <property type="entry name" value="PROTEASE PRSW"/>
    <property type="match status" value="1"/>
</dbReference>
<accession>A0A222VW22</accession>
<dbReference type="Proteomes" id="UP000199494">
    <property type="component" value="Unassembled WGS sequence"/>
</dbReference>
<organism evidence="1 2">
    <name type="scientific">Prauserella marina</name>
    <dbReference type="NCBI Taxonomy" id="530584"/>
    <lineage>
        <taxon>Bacteria</taxon>
        <taxon>Bacillati</taxon>
        <taxon>Actinomycetota</taxon>
        <taxon>Actinomycetes</taxon>
        <taxon>Pseudonocardiales</taxon>
        <taxon>Pseudonocardiaceae</taxon>
        <taxon>Prauserella</taxon>
    </lineage>
</organism>
<keyword evidence="2" id="KW-1185">Reference proteome</keyword>
<dbReference type="KEGG" id="pmad:BAY61_27465"/>
<dbReference type="GO" id="GO:0008233">
    <property type="term" value="F:peptidase activity"/>
    <property type="evidence" value="ECO:0007669"/>
    <property type="project" value="InterPro"/>
</dbReference>
<protein>
    <submittedName>
        <fullName evidence="1">Membrane proteinase PrsW, cleaves anti-sigma factor RsiW, M82 family</fullName>
    </submittedName>
</protein>
<dbReference type="STRING" id="530584.SAMN05421630_104446"/>
<sequence length="392" mass="43779">MNRATRLDRPEQWPVGVDGFNQPRRAAFWIYLFLVAIGVVATVSGFFDDYRLVPTAVFVGIVVWVLYGLVFLAFFRSLDLFEQHPPLGFVMAFAWGAFAATYLAISANRSLLSIISKLGETGFADEWGAALVGPTIEETLKLCGVLLLVLIARSQFRTIVSVVVVGALVGLGFQLLEDLSYSVKAAVQFPTNDQIAPVIQIFFVRGILSGLWSHALYTSIAAFGIGYFITRTYRPFAARLAVAVASFALAWFVHFFWNSPWLTDLFGDNPLGALAQIVIRGIPILIIGSAIWWLAGRDESTHLRVLADHYVSDALISDDERKGLTSLRYRRQLRKRHRKAHGRKQARTYRALQRRQLRLVMLFGQYGHGKQTEEAETAVRAQRAKLPVSTAA</sequence>
<name>A0A222VW22_9PSEU</name>
<proteinExistence type="predicted"/>
<evidence type="ECO:0000313" key="2">
    <source>
        <dbReference type="Proteomes" id="UP000199494"/>
    </source>
</evidence>
<dbReference type="InterPro" id="IPR026898">
    <property type="entry name" value="PrsW"/>
</dbReference>
<dbReference type="PANTHER" id="PTHR36844:SF1">
    <property type="entry name" value="PROTEASE PRSW"/>
    <property type="match status" value="1"/>
</dbReference>
<dbReference type="EMBL" id="FMZE01000004">
    <property type="protein sequence ID" value="SDC91983.1"/>
    <property type="molecule type" value="Genomic_DNA"/>
</dbReference>
<gene>
    <name evidence="1" type="ORF">SAMN05421630_104446</name>
</gene>
<dbReference type="Pfam" id="PF13367">
    <property type="entry name" value="PrsW-protease"/>
    <property type="match status" value="1"/>
</dbReference>
<reference evidence="1 2" key="1">
    <citation type="submission" date="2016-10" db="EMBL/GenBank/DDBJ databases">
        <authorList>
            <person name="de Groot N.N."/>
        </authorList>
    </citation>
    <scope>NUCLEOTIDE SEQUENCE [LARGE SCALE GENOMIC DNA]</scope>
    <source>
        <strain evidence="1 2">CGMCC 4.5506</strain>
    </source>
</reference>
<evidence type="ECO:0000313" key="1">
    <source>
        <dbReference type="EMBL" id="SDC91983.1"/>
    </source>
</evidence>
<dbReference type="AlphaFoldDB" id="A0A222VW22"/>